<feature type="transmembrane region" description="Helical" evidence="1">
    <location>
        <begin position="207"/>
        <end position="227"/>
    </location>
</feature>
<evidence type="ECO:0000313" key="2">
    <source>
        <dbReference type="EMBL" id="CAE0485136.1"/>
    </source>
</evidence>
<protein>
    <submittedName>
        <fullName evidence="2">Uncharacterized protein</fullName>
    </submittedName>
</protein>
<gene>
    <name evidence="2" type="ORF">DTER00134_LOCUS175</name>
</gene>
<evidence type="ECO:0000256" key="1">
    <source>
        <dbReference type="SAM" id="Phobius"/>
    </source>
</evidence>
<feature type="transmembrane region" description="Helical" evidence="1">
    <location>
        <begin position="177"/>
        <end position="201"/>
    </location>
</feature>
<accession>A0A7S3QK28</accession>
<proteinExistence type="predicted"/>
<feature type="transmembrane region" description="Helical" evidence="1">
    <location>
        <begin position="128"/>
        <end position="156"/>
    </location>
</feature>
<feature type="transmembrane region" description="Helical" evidence="1">
    <location>
        <begin position="87"/>
        <end position="108"/>
    </location>
</feature>
<keyword evidence="1" id="KW-0812">Transmembrane</keyword>
<name>A0A7S3QK28_DUNTE</name>
<sequence>MPFSGARPMSSNNMNPSTDSLPGLIDPFADTASLISIMLSTHVKERAILLYRLLQLYHGQDPSLLSIKKSEYFTRMIDTLVASVQNLFSATSIIGTLLLSITIGAHLGEAPDPHEDAIAMAGDYGIKVISRIAAVLVFASSCLTMLAIWFAARWYIFLTCFCADHEDQLLFIMNENVALPTMLMIAGLFLVLFAVPLNLFLVYSVEVAVVTAFFAIISTFPIAYSDIKWQIIFLKKFNKKELVQAIKANHDNGSVDVFDCVPLELVQLREKVALQDIHLEEASPWSLLQDKMKAWIDMILQHQFPSGQLRTAEEYITLLSNLKSCEDIAEAEFNAWMSILMRIKKKLGRKQALQELQGLK</sequence>
<dbReference type="EMBL" id="HBIP01000403">
    <property type="protein sequence ID" value="CAE0485136.1"/>
    <property type="molecule type" value="Transcribed_RNA"/>
</dbReference>
<organism evidence="2">
    <name type="scientific">Dunaliella tertiolecta</name>
    <name type="common">Green alga</name>
    <dbReference type="NCBI Taxonomy" id="3047"/>
    <lineage>
        <taxon>Eukaryota</taxon>
        <taxon>Viridiplantae</taxon>
        <taxon>Chlorophyta</taxon>
        <taxon>core chlorophytes</taxon>
        <taxon>Chlorophyceae</taxon>
        <taxon>CS clade</taxon>
        <taxon>Chlamydomonadales</taxon>
        <taxon>Dunaliellaceae</taxon>
        <taxon>Dunaliella</taxon>
    </lineage>
</organism>
<keyword evidence="1" id="KW-1133">Transmembrane helix</keyword>
<reference evidence="2" key="1">
    <citation type="submission" date="2021-01" db="EMBL/GenBank/DDBJ databases">
        <authorList>
            <person name="Corre E."/>
            <person name="Pelletier E."/>
            <person name="Niang G."/>
            <person name="Scheremetjew M."/>
            <person name="Finn R."/>
            <person name="Kale V."/>
            <person name="Holt S."/>
            <person name="Cochrane G."/>
            <person name="Meng A."/>
            <person name="Brown T."/>
            <person name="Cohen L."/>
        </authorList>
    </citation>
    <scope>NUCLEOTIDE SEQUENCE</scope>
    <source>
        <strain evidence="2">CCMP1320</strain>
    </source>
</reference>
<dbReference type="AlphaFoldDB" id="A0A7S3QK28"/>
<keyword evidence="1" id="KW-0472">Membrane</keyword>